<dbReference type="PROSITE" id="PS00374">
    <property type="entry name" value="MGMT"/>
    <property type="match status" value="1"/>
</dbReference>
<comment type="similarity">
    <text evidence="2">Belongs to the MGMT family.</text>
</comment>
<evidence type="ECO:0000313" key="10">
    <source>
        <dbReference type="EMBL" id="QOL19876.1"/>
    </source>
</evidence>
<dbReference type="InterPro" id="IPR036388">
    <property type="entry name" value="WH-like_DNA-bd_sf"/>
</dbReference>
<sequence>MVKISTTQFQGFEFSVVYDTKLIFSGFFSPNDLPKEVMPLNPSRDSETLAKEICARYEDSDCDQLPLPMALSGTEFQMKVWKSINEISKGQTLTYTKLAEAVQRPAAVRAAGTACGKNPLTLIIPCHRVLGLASFGGYRWGLNIKQTLLTHEAIDSKSVA</sequence>
<dbReference type="PANTHER" id="PTHR10815">
    <property type="entry name" value="METHYLATED-DNA--PROTEIN-CYSTEINE METHYLTRANSFERASE"/>
    <property type="match status" value="1"/>
</dbReference>
<keyword evidence="6" id="KW-0227">DNA damage</keyword>
<dbReference type="Pfam" id="PF01035">
    <property type="entry name" value="DNA_binding_1"/>
    <property type="match status" value="1"/>
</dbReference>
<feature type="domain" description="Methylated-DNA-[protein]-cysteine S-methyltransferase DNA binding" evidence="9">
    <location>
        <begin position="75"/>
        <end position="153"/>
    </location>
</feature>
<keyword evidence="5" id="KW-0808">Transferase</keyword>
<evidence type="ECO:0000259" key="9">
    <source>
        <dbReference type="Pfam" id="PF01035"/>
    </source>
</evidence>
<organism evidence="10 11">
    <name type="scientific">Candidatus Bodocaedibacter vickermanii</name>
    <dbReference type="NCBI Taxonomy" id="2741701"/>
    <lineage>
        <taxon>Bacteria</taxon>
        <taxon>Pseudomonadati</taxon>
        <taxon>Pseudomonadota</taxon>
        <taxon>Alphaproteobacteria</taxon>
        <taxon>Holosporales</taxon>
        <taxon>Candidatus Paracaedibacteraceae</taxon>
        <taxon>Candidatus Bodocaedibacter</taxon>
    </lineage>
</organism>
<dbReference type="SUPFAM" id="SSF46767">
    <property type="entry name" value="Methylated DNA-protein cysteine methyltransferase, C-terminal domain"/>
    <property type="match status" value="1"/>
</dbReference>
<dbReference type="GO" id="GO:0032259">
    <property type="term" value="P:methylation"/>
    <property type="evidence" value="ECO:0007669"/>
    <property type="project" value="UniProtKB-KW"/>
</dbReference>
<evidence type="ECO:0000256" key="3">
    <source>
        <dbReference type="ARBA" id="ARBA00011918"/>
    </source>
</evidence>
<evidence type="ECO:0000256" key="8">
    <source>
        <dbReference type="ARBA" id="ARBA00049348"/>
    </source>
</evidence>
<dbReference type="CDD" id="cd06445">
    <property type="entry name" value="ATase"/>
    <property type="match status" value="1"/>
</dbReference>
<dbReference type="InterPro" id="IPR036217">
    <property type="entry name" value="MethylDNA_cys_MeTrfase_DNAb"/>
</dbReference>
<dbReference type="EMBL" id="CP054719">
    <property type="protein sequence ID" value="QOL19876.1"/>
    <property type="molecule type" value="Genomic_DNA"/>
</dbReference>
<dbReference type="GO" id="GO:0003908">
    <property type="term" value="F:methylated-DNA-[protein]-cysteine S-methyltransferase activity"/>
    <property type="evidence" value="ECO:0007669"/>
    <property type="project" value="UniProtKB-EC"/>
</dbReference>
<dbReference type="Gene3D" id="1.10.10.10">
    <property type="entry name" value="Winged helix-like DNA-binding domain superfamily/Winged helix DNA-binding domain"/>
    <property type="match status" value="1"/>
</dbReference>
<evidence type="ECO:0000256" key="6">
    <source>
        <dbReference type="ARBA" id="ARBA00022763"/>
    </source>
</evidence>
<dbReference type="FunFam" id="1.10.10.10:FF:000214">
    <property type="entry name" value="Methylated-DNA--protein-cysteine methyltransferase"/>
    <property type="match status" value="1"/>
</dbReference>
<evidence type="ECO:0000256" key="1">
    <source>
        <dbReference type="ARBA" id="ARBA00001286"/>
    </source>
</evidence>
<accession>A0A7L9RTI9</accession>
<evidence type="ECO:0000256" key="5">
    <source>
        <dbReference type="ARBA" id="ARBA00022679"/>
    </source>
</evidence>
<evidence type="ECO:0000256" key="2">
    <source>
        <dbReference type="ARBA" id="ARBA00008711"/>
    </source>
</evidence>
<keyword evidence="11" id="KW-1185">Reference proteome</keyword>
<evidence type="ECO:0000313" key="11">
    <source>
        <dbReference type="Proteomes" id="UP000594001"/>
    </source>
</evidence>
<dbReference type="EC" id="2.1.1.63" evidence="3"/>
<dbReference type="GO" id="GO:0006281">
    <property type="term" value="P:DNA repair"/>
    <property type="evidence" value="ECO:0007669"/>
    <property type="project" value="UniProtKB-KW"/>
</dbReference>
<dbReference type="RefSeq" id="WP_350331436.1">
    <property type="nucleotide sequence ID" value="NZ_CP054719.1"/>
</dbReference>
<dbReference type="AlphaFoldDB" id="A0A7L9RTI9"/>
<protein>
    <recommendedName>
        <fullName evidence="3">methylated-DNA--[protein]-cysteine S-methyltransferase</fullName>
        <ecNumber evidence="3">2.1.1.63</ecNumber>
    </recommendedName>
</protein>
<keyword evidence="7" id="KW-0234">DNA repair</keyword>
<name>A0A7L9RTI9_9PROT</name>
<gene>
    <name evidence="10" type="primary">ada</name>
    <name evidence="10" type="ORF">CPBP_00647</name>
</gene>
<dbReference type="KEGG" id="pbal:CPBP_00647"/>
<proteinExistence type="inferred from homology"/>
<dbReference type="NCBIfam" id="TIGR00589">
    <property type="entry name" value="ogt"/>
    <property type="match status" value="1"/>
</dbReference>
<evidence type="ECO:0000256" key="4">
    <source>
        <dbReference type="ARBA" id="ARBA00022603"/>
    </source>
</evidence>
<dbReference type="InterPro" id="IPR014048">
    <property type="entry name" value="MethylDNA_cys_MeTrfase_DNA-bd"/>
</dbReference>
<dbReference type="Proteomes" id="UP000594001">
    <property type="component" value="Chromosome"/>
</dbReference>
<evidence type="ECO:0000256" key="7">
    <source>
        <dbReference type="ARBA" id="ARBA00023204"/>
    </source>
</evidence>
<dbReference type="InterPro" id="IPR001497">
    <property type="entry name" value="MethylDNA_cys_MeTrfase_AS"/>
</dbReference>
<comment type="catalytic activity">
    <reaction evidence="8">
        <text>a 6-O-methyl-2'-deoxyguanosine in DNA + L-cysteinyl-[protein] = S-methyl-L-cysteinyl-[protein] + a 2'-deoxyguanosine in DNA</text>
        <dbReference type="Rhea" id="RHEA:24000"/>
        <dbReference type="Rhea" id="RHEA-COMP:10131"/>
        <dbReference type="Rhea" id="RHEA-COMP:10132"/>
        <dbReference type="Rhea" id="RHEA-COMP:11367"/>
        <dbReference type="Rhea" id="RHEA-COMP:11368"/>
        <dbReference type="ChEBI" id="CHEBI:29950"/>
        <dbReference type="ChEBI" id="CHEBI:82612"/>
        <dbReference type="ChEBI" id="CHEBI:85445"/>
        <dbReference type="ChEBI" id="CHEBI:85448"/>
        <dbReference type="EC" id="2.1.1.63"/>
    </reaction>
</comment>
<keyword evidence="4" id="KW-0489">Methyltransferase</keyword>
<dbReference type="PANTHER" id="PTHR10815:SF13">
    <property type="entry name" value="METHYLATED-DNA--PROTEIN-CYSTEINE METHYLTRANSFERASE"/>
    <property type="match status" value="1"/>
</dbReference>
<comment type="catalytic activity">
    <reaction evidence="1">
        <text>a 4-O-methyl-thymidine in DNA + L-cysteinyl-[protein] = a thymidine in DNA + S-methyl-L-cysteinyl-[protein]</text>
        <dbReference type="Rhea" id="RHEA:53428"/>
        <dbReference type="Rhea" id="RHEA-COMP:10131"/>
        <dbReference type="Rhea" id="RHEA-COMP:10132"/>
        <dbReference type="Rhea" id="RHEA-COMP:13555"/>
        <dbReference type="Rhea" id="RHEA-COMP:13556"/>
        <dbReference type="ChEBI" id="CHEBI:29950"/>
        <dbReference type="ChEBI" id="CHEBI:82612"/>
        <dbReference type="ChEBI" id="CHEBI:137386"/>
        <dbReference type="ChEBI" id="CHEBI:137387"/>
        <dbReference type="EC" id="2.1.1.63"/>
    </reaction>
</comment>
<reference evidence="10 11" key="1">
    <citation type="submission" date="2020-06" db="EMBL/GenBank/DDBJ databases">
        <title>The endosymbiont of the kinetoplastid Bodo saltans is a Paracaedibacter-like alpha-proteobacterium possessing a putative toxin-antitoxin system.</title>
        <authorList>
            <person name="Midha S."/>
            <person name="Rigden D.J."/>
            <person name="Siozios S."/>
            <person name="Hurst G.D.D."/>
            <person name="Jackson A.P."/>
        </authorList>
    </citation>
    <scope>NUCLEOTIDE SEQUENCE [LARGE SCALE GENOMIC DNA]</scope>
    <source>
        <strain evidence="10">Lake Konstanz</strain>
    </source>
</reference>